<dbReference type="RefSeq" id="WP_142526209.1">
    <property type="nucleotide sequence ID" value="NZ_CBCSJO010000002.1"/>
</dbReference>
<evidence type="ECO:0000313" key="2">
    <source>
        <dbReference type="Proteomes" id="UP000320300"/>
    </source>
</evidence>
<dbReference type="EMBL" id="FXTN01000001">
    <property type="protein sequence ID" value="SMO32737.1"/>
    <property type="molecule type" value="Genomic_DNA"/>
</dbReference>
<accession>A0A521AD40</accession>
<gene>
    <name evidence="1" type="ORF">SAMN06265348_10173</name>
</gene>
<protein>
    <submittedName>
        <fullName evidence="1">Uncharacterized protein</fullName>
    </submittedName>
</protein>
<evidence type="ECO:0000313" key="1">
    <source>
        <dbReference type="EMBL" id="SMO32737.1"/>
    </source>
</evidence>
<proteinExistence type="predicted"/>
<keyword evidence="2" id="KW-1185">Reference proteome</keyword>
<dbReference type="Proteomes" id="UP000320300">
    <property type="component" value="Unassembled WGS sequence"/>
</dbReference>
<dbReference type="AlphaFoldDB" id="A0A521AD40"/>
<organism evidence="1 2">
    <name type="scientific">Pedobacter westerhofensis</name>
    <dbReference type="NCBI Taxonomy" id="425512"/>
    <lineage>
        <taxon>Bacteria</taxon>
        <taxon>Pseudomonadati</taxon>
        <taxon>Bacteroidota</taxon>
        <taxon>Sphingobacteriia</taxon>
        <taxon>Sphingobacteriales</taxon>
        <taxon>Sphingobacteriaceae</taxon>
        <taxon>Pedobacter</taxon>
    </lineage>
</organism>
<reference evidence="1 2" key="1">
    <citation type="submission" date="2017-05" db="EMBL/GenBank/DDBJ databases">
        <authorList>
            <person name="Varghese N."/>
            <person name="Submissions S."/>
        </authorList>
    </citation>
    <scope>NUCLEOTIDE SEQUENCE [LARGE SCALE GENOMIC DNA]</scope>
    <source>
        <strain evidence="1 2">DSM 19036</strain>
    </source>
</reference>
<name>A0A521AD40_9SPHI</name>
<sequence>MKKVQEYFWQSPGVSRINVIRQSNQKAGFFSKSFLPDFAYLQGYLKDLENSTTQDTPLPVFTILSYVNSNLALRTDPHPPTQHAPEGWSYITVAKTLRSG</sequence>